<feature type="region of interest" description="Disordered" evidence="1">
    <location>
        <begin position="1"/>
        <end position="58"/>
    </location>
</feature>
<accession>A0A9W9P9H5</accession>
<dbReference type="AlphaFoldDB" id="A0A9W9P9H5"/>
<dbReference type="GeneID" id="81380041"/>
<evidence type="ECO:0000313" key="3">
    <source>
        <dbReference type="Proteomes" id="UP001147733"/>
    </source>
</evidence>
<dbReference type="Proteomes" id="UP001147733">
    <property type="component" value="Unassembled WGS sequence"/>
</dbReference>
<gene>
    <name evidence="2" type="ORF">N7469_001954</name>
</gene>
<feature type="compositionally biased region" description="Basic and acidic residues" evidence="1">
    <location>
        <begin position="29"/>
        <end position="41"/>
    </location>
</feature>
<dbReference type="OrthoDB" id="4370800at2759"/>
<reference evidence="2" key="1">
    <citation type="submission" date="2022-11" db="EMBL/GenBank/DDBJ databases">
        <authorList>
            <person name="Petersen C."/>
        </authorList>
    </citation>
    <scope>NUCLEOTIDE SEQUENCE</scope>
    <source>
        <strain evidence="2">IBT 23319</strain>
    </source>
</reference>
<evidence type="ECO:0000313" key="2">
    <source>
        <dbReference type="EMBL" id="KAJ5240363.1"/>
    </source>
</evidence>
<evidence type="ECO:0000256" key="1">
    <source>
        <dbReference type="SAM" id="MobiDB-lite"/>
    </source>
</evidence>
<name>A0A9W9P9H5_PENCI</name>
<dbReference type="RefSeq" id="XP_056503368.1">
    <property type="nucleotide sequence ID" value="XM_056640874.1"/>
</dbReference>
<organism evidence="2 3">
    <name type="scientific">Penicillium citrinum</name>
    <dbReference type="NCBI Taxonomy" id="5077"/>
    <lineage>
        <taxon>Eukaryota</taxon>
        <taxon>Fungi</taxon>
        <taxon>Dikarya</taxon>
        <taxon>Ascomycota</taxon>
        <taxon>Pezizomycotina</taxon>
        <taxon>Eurotiomycetes</taxon>
        <taxon>Eurotiomycetidae</taxon>
        <taxon>Eurotiales</taxon>
        <taxon>Aspergillaceae</taxon>
        <taxon>Penicillium</taxon>
    </lineage>
</organism>
<comment type="caution">
    <text evidence="2">The sequence shown here is derived from an EMBL/GenBank/DDBJ whole genome shotgun (WGS) entry which is preliminary data.</text>
</comment>
<reference evidence="2" key="2">
    <citation type="journal article" date="2023" name="IMA Fungus">
        <title>Comparative genomic study of the Penicillium genus elucidates a diverse pangenome and 15 lateral gene transfer events.</title>
        <authorList>
            <person name="Petersen C."/>
            <person name="Sorensen T."/>
            <person name="Nielsen M.R."/>
            <person name="Sondergaard T.E."/>
            <person name="Sorensen J.L."/>
            <person name="Fitzpatrick D.A."/>
            <person name="Frisvad J.C."/>
            <person name="Nielsen K.L."/>
        </authorList>
    </citation>
    <scope>NUCLEOTIDE SEQUENCE</scope>
    <source>
        <strain evidence="2">IBT 23319</strain>
    </source>
</reference>
<proteinExistence type="predicted"/>
<feature type="compositionally biased region" description="Polar residues" evidence="1">
    <location>
        <begin position="1"/>
        <end position="25"/>
    </location>
</feature>
<dbReference type="EMBL" id="JAPQKT010000002">
    <property type="protein sequence ID" value="KAJ5240363.1"/>
    <property type="molecule type" value="Genomic_DNA"/>
</dbReference>
<sequence>MPNDMNVTPFANSEIRSLRVGSNGQFAGRPDEPSHGSKCVETRPTSQAAPDIPAQRPVQSFIPSREEAQYAAEVALKYYQNNLGSISSSELNDLYQIKQHFQSPG</sequence>
<protein>
    <submittedName>
        <fullName evidence="2">Uncharacterized protein</fullName>
    </submittedName>
</protein>
<keyword evidence="3" id="KW-1185">Reference proteome</keyword>